<dbReference type="InterPro" id="IPR044023">
    <property type="entry name" value="Ig_7"/>
</dbReference>
<evidence type="ECO:0000313" key="4">
    <source>
        <dbReference type="EMBL" id="WNM20216.1"/>
    </source>
</evidence>
<feature type="transmembrane region" description="Helical" evidence="2">
    <location>
        <begin position="41"/>
        <end position="60"/>
    </location>
</feature>
<dbReference type="InterPro" id="IPR036116">
    <property type="entry name" value="FN3_sf"/>
</dbReference>
<keyword evidence="2" id="KW-0812">Transmembrane</keyword>
<evidence type="ECO:0000256" key="1">
    <source>
        <dbReference type="ARBA" id="ARBA00022729"/>
    </source>
</evidence>
<organism evidence="5 6">
    <name type="scientific">Flavobacterium capsici</name>
    <dbReference type="NCBI Taxonomy" id="3075618"/>
    <lineage>
        <taxon>Bacteria</taxon>
        <taxon>Pseudomonadati</taxon>
        <taxon>Bacteroidota</taxon>
        <taxon>Flavobacteriia</taxon>
        <taxon>Flavobacteriales</taxon>
        <taxon>Flavobacteriaceae</taxon>
        <taxon>Flavobacterium</taxon>
    </lineage>
</organism>
<dbReference type="SMART" id="SM00060">
    <property type="entry name" value="FN3"/>
    <property type="match status" value="3"/>
</dbReference>
<dbReference type="InterPro" id="IPR008964">
    <property type="entry name" value="Invasin/intimin_cell_adhesion"/>
</dbReference>
<dbReference type="InterPro" id="IPR013783">
    <property type="entry name" value="Ig-like_fold"/>
</dbReference>
<keyword evidence="2" id="KW-1133">Transmembrane helix</keyword>
<keyword evidence="6" id="KW-1185">Reference proteome</keyword>
<keyword evidence="1" id="KW-0732">Signal</keyword>
<protein>
    <submittedName>
        <fullName evidence="5">GEVED domain-containing protein</fullName>
    </submittedName>
</protein>
<dbReference type="KEGG" id="fcj:RN605_13100"/>
<evidence type="ECO:0000313" key="5">
    <source>
        <dbReference type="EMBL" id="WNM21606.1"/>
    </source>
</evidence>
<dbReference type="Gene3D" id="2.60.40.10">
    <property type="entry name" value="Immunoglobulins"/>
    <property type="match status" value="2"/>
</dbReference>
<feature type="domain" description="G8" evidence="3">
    <location>
        <begin position="1286"/>
        <end position="1419"/>
    </location>
</feature>
<dbReference type="SUPFAM" id="SSF49373">
    <property type="entry name" value="Invasin/intimin cell-adhesion fragments"/>
    <property type="match status" value="1"/>
</dbReference>
<dbReference type="EMBL" id="CP134890">
    <property type="protein sequence ID" value="WNM21606.1"/>
    <property type="molecule type" value="Genomic_DNA"/>
</dbReference>
<keyword evidence="2" id="KW-0472">Membrane</keyword>
<evidence type="ECO:0000256" key="2">
    <source>
        <dbReference type="SAM" id="Phobius"/>
    </source>
</evidence>
<gene>
    <name evidence="5" type="ORF">RN605_13100</name>
    <name evidence="4" type="ORF">RN608_05930</name>
</gene>
<dbReference type="SUPFAM" id="SSF49265">
    <property type="entry name" value="Fibronectin type III"/>
    <property type="match status" value="1"/>
</dbReference>
<reference evidence="5 6" key="1">
    <citation type="submission" date="2023-09" db="EMBL/GenBank/DDBJ databases">
        <title>Flavobacterium sp. a novel bacteria isolate from Pepper rhizosphere.</title>
        <authorList>
            <person name="Peng Y."/>
            <person name="Lee J."/>
        </authorList>
    </citation>
    <scope>NUCLEOTIDE SEQUENCE [LARGE SCALE GENOMIC DNA]</scope>
    <source>
        <strain evidence="4">PMR2A8</strain>
        <strain evidence="5 6">PMTSA4</strain>
    </source>
</reference>
<proteinExistence type="predicted"/>
<dbReference type="NCBIfam" id="TIGR04183">
    <property type="entry name" value="Por_Secre_tail"/>
    <property type="match status" value="1"/>
</dbReference>
<accession>A0AA96F2K1</accession>
<dbReference type="Proteomes" id="UP001304515">
    <property type="component" value="Chromosome"/>
</dbReference>
<dbReference type="InterPro" id="IPR003961">
    <property type="entry name" value="FN3_dom"/>
</dbReference>
<dbReference type="Pfam" id="PF02368">
    <property type="entry name" value="Big_2"/>
    <property type="match status" value="1"/>
</dbReference>
<dbReference type="Gene3D" id="2.60.40.1080">
    <property type="match status" value="1"/>
</dbReference>
<dbReference type="Pfam" id="PF18962">
    <property type="entry name" value="Por_Secre_tail"/>
    <property type="match status" value="1"/>
</dbReference>
<dbReference type="EMBL" id="CP134878">
    <property type="protein sequence ID" value="WNM20216.1"/>
    <property type="molecule type" value="Genomic_DNA"/>
</dbReference>
<dbReference type="InterPro" id="IPR045474">
    <property type="entry name" value="GEVED"/>
</dbReference>
<sequence>MKKHYIYLNSSRVTAFKNDMTSTVEVFEQPVVKTGNNLANFVKTIVLFVVMLFSGVMTLAQNSLPYTFSQSIGTYTALTGGTSYQSGATIGTNAVSGQITIPFTFNFNGANYTSLIISNNGFVTFGTTAPSTTTYNPISASTAYGGAIAGYGFNLVNSPVSGAAADISYGTAGSDFVIQFTDLGRTGLTGDRMSFQIRLTQTTNVIKIVYNNWATTQTTTSATNFGQVGLRGSANTAFLNRMVSASAPYNTWATSGGGADNGSTALNTTSTSGPGGSNCMRYNSTNLPANGLTYTYTPVTSGFYQSLPYTQNFETWSNFQAVNDVPGNGVITNPATGNQSPRAHDETVANSAWGSTSGGALAVPSASGGLKCSRFHCYDAGSGLKGYMDFYLNFTDAGVKTATFDMVNTGTNRNLRVYLSTDGGINFGGALATYNTSISTWTNQSVALGSSTSATCVLRFEYTSDFATSSDIGLDNLNVTSLVLTGCTTPTSLASNLTFSSVTTTSLNGSFTAAVTAPSKYLVVRSTSATPPTPSNGTVYTVGSTALGAGTNVRLVANATSFTDTGLTAGTQYYYHVFSYNDNCTGEPFYSVSALSGSQNTPCTTGTSLGSNAVTLNSANITWTGSGNYIVEYGLTGFTPGTGASAGAGGTLASSSATSPFALTGLSSSTTYQVYVRQVCPLGGYSTNSSSISFTTLYCLSTGPASQGSDYFTNFTATVSAVGINNTSTYSPNGYGNFTEQSVTQSQGGSVDYSAVSPGIGNGSSFGIFVDWNQNGVFTDPGESVVSLFSPQPTTNPSGSFTVPIDALVGSTRMRIVIKDSAGSVSSCNTALSASETEDYTFIVTAAATPNITLATNNIAASNKTQGTTNNPIYSFAISPTVGNANLTGLTVTTTGDYTAVGITNLKAWYSASPTFVAGSSTLLSTLVTPGTAGSKTFTPFVSQNIVKDATGYIFVTADVTCSATVARTIAIDAVTGANMTFTLGTATGTPAAGNTHTVTGATPVNVTNPAASVLSGSSSVSWTNPVGCYDQVMIVARAGSANDGTPTGDGTAYTDNLAFGTGTPLGSGFVVYKGTASPKIVTGLTNGTQYFFKIFTRFGSTWSSGIEVSQTPTVIYCTPSGSLDCVTYNDYIANVTINTLNNSSTCASGSYINYPANGTQTTTLTAGTSYNLTLTSGTGTGSHGAGVWFDFNNNGLFTDSGEFFLISNSISGSATTAPISILVPSGAFIGNIRMRVRYGYGVTVASTMSCSMSGTEGETEDYTITISQPLPSYTAVASSNWSLGSTWDLGVAPSAGDNAVIPNGINVNTDGAANNVCNQLTIANGGTLTSSTGTLSLSNNLINNGSVVVNGGTINVAGASGTGINNTGIFSIDGGIVNLGPSGGGNRTFTETGTLTVNNGILNINGNLLFPSASVFNQSGGNINIDGNDGTSLGSVPITTDLLAFGTSNTNYSGGTINATGGNILIVDPHFSGTATSSGGEAFCFRAATSTPRSFGIGHTITFGGSTGTNSSTATYGFLVDTYVNSSQILLGNVIVNGNGGTTSRKVQTNAISGGGGIALAGNLTINSNSEYINLNTSSISIIIGGNITNNGTFTQLGTPALVLGLVNGGSNTTIAPTTTAQLISGLGVFRNASSSPTANLGSLSVNNSNTSGVTLSGLDMSLSGTLTFALGKLNTGANKVILITGASTTGASNTTGYVVGNLQRNFSTGSNVSRIFDVGTDKYAPVTVNFASVTTAGNLIASTTSGDHPNTSTSGLNSNLSVNRFWSLTNSGIAFNNYLVTLGWQVTDNDAGVTAANFKLGKFSSSVWSLPAVSGTPTATSLSSTNSITSASGFGDFIVAQSCPALNAGTNGSLVICVGSTLTEPQLFAQLGGSPQAGGSWTPVLAGAGTYTYTVNAVAPCTGSATATVTVTEQTPPNAGVLSGTQTICSNGSSQFSTSGDNGGTWSSSNNGFATVNAATGLVSGVSAGTANITYTVAGTNGCSDATATRSITVNPTFNPTVILDTDTPDEFCEGTLVTFTATSGNLGGASATYNFKVNDASVQNTSSNTFASAALVDGDIVSVTMSVSGGTCVNQSNVESNQIGVTINPNFTITASAGANGTISSPGVSVLSCFGTGNKTYTITPNNGYLISDVLVDGMSVGVVTSYAFSNVDDNHTISASFALACVNSTAPTGATGTTTICSGTGTTLTVSGGSKGTGAVTQWYTSSCGGTLAGTGDTLNTGNLTSSTTYYIRYSGTCNTTTCAIVTVTITPQPVWYLDADNDGYYTGSGVLSCDSPGEGYTTTVFPGGDCNDNDPLIHPGAAEICYDGIDNDCDGSLTNGCPAVTTTFWTSVCGQILAALNTSIRPYYTFSNNLPVGVLVTGYKFMITDLITNQVREVEKANGMIRITDTDIASYGRSYSIKVAIKLNAEWQPYNSENCTITTPSIPTTTVSNCGTLAAINSPIYATSVANATRYRYTITRMGGEMNDVEMESQTFTRTGNFVRLTELTTVPIVYNTTYKVNVSAESLLGGILTFSAPGTCYMSSPAEPTLQYESCQNGGLVPSSMTTPLYVTAFSGSPMYRYIVENEISGYSQTIETITRYVRLSQFNALAPLQAGGTYRIRIQIQLYGVYYEGKDCEVTVPGGSPMPSRVMEQPLEAVAYPNPFANNFQLNIKTTNTSAVSIKVYDMLGRLIEQREESVNDLETTTIGDNYPSGVYNVIIAQQDEVKTLRVVKR</sequence>
<dbReference type="InterPro" id="IPR003343">
    <property type="entry name" value="Big_2"/>
</dbReference>
<dbReference type="PROSITE" id="PS51484">
    <property type="entry name" value="G8"/>
    <property type="match status" value="1"/>
</dbReference>
<name>A0AA96F0G8_9FLAO</name>
<dbReference type="Pfam" id="PF20009">
    <property type="entry name" value="GEVED"/>
    <property type="match status" value="2"/>
</dbReference>
<evidence type="ECO:0000313" key="6">
    <source>
        <dbReference type="Proteomes" id="UP001304515"/>
    </source>
</evidence>
<evidence type="ECO:0000259" key="3">
    <source>
        <dbReference type="PROSITE" id="PS51484"/>
    </source>
</evidence>
<dbReference type="InterPro" id="IPR026444">
    <property type="entry name" value="Secre_tail"/>
</dbReference>
<dbReference type="RefSeq" id="WP_313325488.1">
    <property type="nucleotide sequence ID" value="NZ_CP134878.1"/>
</dbReference>
<dbReference type="Pfam" id="PF11617">
    <property type="entry name" value="Cu-binding_MopE"/>
    <property type="match status" value="1"/>
</dbReference>
<dbReference type="Pfam" id="PF19081">
    <property type="entry name" value="Ig_7"/>
    <property type="match status" value="1"/>
</dbReference>
<accession>A0AA96F0G8</accession>
<dbReference type="InterPro" id="IPR019316">
    <property type="entry name" value="G8_domain"/>
</dbReference>
<dbReference type="InterPro" id="IPR021655">
    <property type="entry name" value="Put_metal-bd"/>
</dbReference>